<dbReference type="InterPro" id="IPR042269">
    <property type="entry name" value="Ser_carbopepase_S28_SKS"/>
</dbReference>
<evidence type="ECO:0000256" key="5">
    <source>
        <dbReference type="ARBA" id="ARBA00023180"/>
    </source>
</evidence>
<gene>
    <name evidence="7" type="ORF">M0811_06525</name>
</gene>
<evidence type="ECO:0000256" key="3">
    <source>
        <dbReference type="ARBA" id="ARBA00022729"/>
    </source>
</evidence>
<dbReference type="Gene3D" id="1.20.120.980">
    <property type="entry name" value="Serine carboxypeptidase S28, SKS domain"/>
    <property type="match status" value="1"/>
</dbReference>
<dbReference type="PANTHER" id="PTHR11010:SF117">
    <property type="entry name" value="SERINE PROTEASE 16"/>
    <property type="match status" value="1"/>
</dbReference>
<dbReference type="OrthoDB" id="1735038at2759"/>
<proteinExistence type="inferred from homology"/>
<organism evidence="7 8">
    <name type="scientific">Anaeramoeba ignava</name>
    <name type="common">Anaerobic marine amoeba</name>
    <dbReference type="NCBI Taxonomy" id="1746090"/>
    <lineage>
        <taxon>Eukaryota</taxon>
        <taxon>Metamonada</taxon>
        <taxon>Anaeramoebidae</taxon>
        <taxon>Anaeramoeba</taxon>
    </lineage>
</organism>
<evidence type="ECO:0000256" key="2">
    <source>
        <dbReference type="ARBA" id="ARBA00022670"/>
    </source>
</evidence>
<evidence type="ECO:0000313" key="8">
    <source>
        <dbReference type="Proteomes" id="UP001149090"/>
    </source>
</evidence>
<dbReference type="Pfam" id="PF05577">
    <property type="entry name" value="Peptidase_S28"/>
    <property type="match status" value="1"/>
</dbReference>
<dbReference type="PANTHER" id="PTHR11010">
    <property type="entry name" value="PROTEASE S28 PRO-X CARBOXYPEPTIDASE-RELATED"/>
    <property type="match status" value="1"/>
</dbReference>
<dbReference type="OMA" id="MRQWYHQ"/>
<sequence>MKVFYFLVLIFVLSSIQAYKHKAFHEVIQEKPSDPENVFWFDQELDHFDFLSKETFRQRYYVNDTNYVAGGPVFLFLGGEGELTDKWIQEGLTVELSVMYNALVVALEHRYYGESMPFDELKTENMKYLSSQQALADILKFRDLIMKKYSLPENTKWISFGCSYSGALSLWLRIKYPHLIAGAYSGSSPVEAKMDYVEYDETCEAALSATDSSCLNSVQTAFSSIRDLLETENGRVQLQQMFNTCQPIDTDDRIKLFKYNVIGAIQGSVQYNNAPSFPRLALCQAMNSATDKISAYAQLNNEMNGNLCLDLTYDFITNRTAAPENNGRPWYWQKASEFAYYKNSPDGSQIFFRDIDAEFHNKIVEIGFGEYLTPRVGFTNEFYGSKSPVVNDAIFTNGLYDPWSKLSVLKDIGDVSSIIYTSSGHCAPVYPFDPKMPSDVQKARNDVGVFVRNIILQD</sequence>
<comment type="similarity">
    <text evidence="1">Belongs to the peptidase S28 family.</text>
</comment>
<keyword evidence="4" id="KW-0378">Hydrolase</keyword>
<dbReference type="InterPro" id="IPR008758">
    <property type="entry name" value="Peptidase_S28"/>
</dbReference>
<dbReference type="GO" id="GO:0006508">
    <property type="term" value="P:proteolysis"/>
    <property type="evidence" value="ECO:0007669"/>
    <property type="project" value="UniProtKB-KW"/>
</dbReference>
<dbReference type="Gene3D" id="3.40.50.1820">
    <property type="entry name" value="alpha/beta hydrolase"/>
    <property type="match status" value="1"/>
</dbReference>
<dbReference type="InterPro" id="IPR029058">
    <property type="entry name" value="AB_hydrolase_fold"/>
</dbReference>
<comment type="caution">
    <text evidence="7">The sequence shown here is derived from an EMBL/GenBank/DDBJ whole genome shotgun (WGS) entry which is preliminary data.</text>
</comment>
<evidence type="ECO:0000256" key="1">
    <source>
        <dbReference type="ARBA" id="ARBA00011079"/>
    </source>
</evidence>
<name>A0A9Q0LP95_ANAIG</name>
<feature type="chain" id="PRO_5040108351" evidence="6">
    <location>
        <begin position="19"/>
        <end position="458"/>
    </location>
</feature>
<keyword evidence="5" id="KW-0325">Glycoprotein</keyword>
<dbReference type="Proteomes" id="UP001149090">
    <property type="component" value="Unassembled WGS sequence"/>
</dbReference>
<reference evidence="7" key="1">
    <citation type="submission" date="2022-10" db="EMBL/GenBank/DDBJ databases">
        <title>Novel sulphate-reducing endosymbionts in the free-living metamonad Anaeramoeba.</title>
        <authorList>
            <person name="Jerlstrom-Hultqvist J."/>
            <person name="Cepicka I."/>
            <person name="Gallot-Lavallee L."/>
            <person name="Salas-Leiva D."/>
            <person name="Curtis B.A."/>
            <person name="Zahonova K."/>
            <person name="Pipaliya S."/>
            <person name="Dacks J."/>
            <person name="Roger A.J."/>
        </authorList>
    </citation>
    <scope>NUCLEOTIDE SEQUENCE</scope>
    <source>
        <strain evidence="7">BMAN</strain>
    </source>
</reference>
<dbReference type="AlphaFoldDB" id="A0A9Q0LP95"/>
<feature type="signal peptide" evidence="6">
    <location>
        <begin position="1"/>
        <end position="18"/>
    </location>
</feature>
<evidence type="ECO:0000256" key="6">
    <source>
        <dbReference type="SAM" id="SignalP"/>
    </source>
</evidence>
<protein>
    <submittedName>
        <fullName evidence="7">Serine protease 16</fullName>
    </submittedName>
</protein>
<keyword evidence="8" id="KW-1185">Reference proteome</keyword>
<dbReference type="SUPFAM" id="SSF53474">
    <property type="entry name" value="alpha/beta-Hydrolases"/>
    <property type="match status" value="1"/>
</dbReference>
<evidence type="ECO:0000256" key="4">
    <source>
        <dbReference type="ARBA" id="ARBA00022801"/>
    </source>
</evidence>
<accession>A0A9Q0LP95</accession>
<keyword evidence="3 6" id="KW-0732">Signal</keyword>
<dbReference type="EMBL" id="JAPDFW010000062">
    <property type="protein sequence ID" value="KAJ5076246.1"/>
    <property type="molecule type" value="Genomic_DNA"/>
</dbReference>
<evidence type="ECO:0000313" key="7">
    <source>
        <dbReference type="EMBL" id="KAJ5076246.1"/>
    </source>
</evidence>
<keyword evidence="2 7" id="KW-0645">Protease</keyword>
<dbReference type="GO" id="GO:0008239">
    <property type="term" value="F:dipeptidyl-peptidase activity"/>
    <property type="evidence" value="ECO:0007669"/>
    <property type="project" value="TreeGrafter"/>
</dbReference>
<dbReference type="GO" id="GO:0070008">
    <property type="term" value="F:serine-type exopeptidase activity"/>
    <property type="evidence" value="ECO:0007669"/>
    <property type="project" value="InterPro"/>
</dbReference>